<evidence type="ECO:0000256" key="9">
    <source>
        <dbReference type="ARBA" id="ARBA00038345"/>
    </source>
</evidence>
<dbReference type="PROSITE" id="PS50975">
    <property type="entry name" value="ATP_GRASP"/>
    <property type="match status" value="1"/>
</dbReference>
<comment type="catalytic activity">
    <reaction evidence="12">
        <text>5-phospho-beta-D-ribosylamine + glycine + ATP = N(1)-(5-phospho-beta-D-ribosyl)glycinamide + ADP + phosphate + H(+)</text>
        <dbReference type="Rhea" id="RHEA:17453"/>
        <dbReference type="ChEBI" id="CHEBI:15378"/>
        <dbReference type="ChEBI" id="CHEBI:30616"/>
        <dbReference type="ChEBI" id="CHEBI:43474"/>
        <dbReference type="ChEBI" id="CHEBI:57305"/>
        <dbReference type="ChEBI" id="CHEBI:58681"/>
        <dbReference type="ChEBI" id="CHEBI:143788"/>
        <dbReference type="ChEBI" id="CHEBI:456216"/>
        <dbReference type="EC" id="6.3.4.13"/>
    </reaction>
</comment>
<dbReference type="InterPro" id="IPR011761">
    <property type="entry name" value="ATP-grasp"/>
</dbReference>
<evidence type="ECO:0000313" key="15">
    <source>
        <dbReference type="EMBL" id="GAB0058829.1"/>
    </source>
</evidence>
<dbReference type="EMBL" id="BAAFGK010000005">
    <property type="protein sequence ID" value="GAB0058829.1"/>
    <property type="molecule type" value="Genomic_DNA"/>
</dbReference>
<comment type="similarity">
    <text evidence="9 12">Belongs to the GARS family.</text>
</comment>
<dbReference type="InterPro" id="IPR013815">
    <property type="entry name" value="ATP_grasp_subdomain_1"/>
</dbReference>
<evidence type="ECO:0000256" key="13">
    <source>
        <dbReference type="PROSITE-ProRule" id="PRU00409"/>
    </source>
</evidence>
<evidence type="ECO:0000256" key="3">
    <source>
        <dbReference type="ARBA" id="ARBA00005174"/>
    </source>
</evidence>
<dbReference type="Gene3D" id="3.40.50.20">
    <property type="match status" value="1"/>
</dbReference>
<evidence type="ECO:0000256" key="2">
    <source>
        <dbReference type="ARBA" id="ARBA00001946"/>
    </source>
</evidence>
<dbReference type="Gene3D" id="3.30.1490.20">
    <property type="entry name" value="ATP-grasp fold, A domain"/>
    <property type="match status" value="1"/>
</dbReference>
<dbReference type="SUPFAM" id="SSF52440">
    <property type="entry name" value="PreATP-grasp domain"/>
    <property type="match status" value="1"/>
</dbReference>
<dbReference type="Pfam" id="PF02843">
    <property type="entry name" value="GARS_C"/>
    <property type="match status" value="1"/>
</dbReference>
<dbReference type="InterPro" id="IPR020562">
    <property type="entry name" value="PRibGlycinamide_synth_N"/>
</dbReference>
<dbReference type="NCBIfam" id="TIGR00877">
    <property type="entry name" value="purD"/>
    <property type="match status" value="1"/>
</dbReference>
<keyword evidence="8 13" id="KW-0067">ATP-binding</keyword>
<evidence type="ECO:0000256" key="12">
    <source>
        <dbReference type="HAMAP-Rule" id="MF_00138"/>
    </source>
</evidence>
<dbReference type="PROSITE" id="PS00184">
    <property type="entry name" value="GARS"/>
    <property type="match status" value="1"/>
</dbReference>
<dbReference type="Gene3D" id="3.30.470.20">
    <property type="entry name" value="ATP-grasp fold, B domain"/>
    <property type="match status" value="1"/>
</dbReference>
<evidence type="ECO:0000256" key="4">
    <source>
        <dbReference type="ARBA" id="ARBA00013255"/>
    </source>
</evidence>
<dbReference type="SMART" id="SM01209">
    <property type="entry name" value="GARS_A"/>
    <property type="match status" value="1"/>
</dbReference>
<keyword evidence="16" id="KW-1185">Reference proteome</keyword>
<comment type="cofactor">
    <cofactor evidence="1">
        <name>Mn(2+)</name>
        <dbReference type="ChEBI" id="CHEBI:29035"/>
    </cofactor>
</comment>
<feature type="domain" description="ATP-grasp" evidence="14">
    <location>
        <begin position="109"/>
        <end position="315"/>
    </location>
</feature>
<evidence type="ECO:0000256" key="5">
    <source>
        <dbReference type="ARBA" id="ARBA00022598"/>
    </source>
</evidence>
<dbReference type="InterPro" id="IPR037123">
    <property type="entry name" value="PRibGlycinamide_synth_C_sf"/>
</dbReference>
<dbReference type="SMART" id="SM01210">
    <property type="entry name" value="GARS_C"/>
    <property type="match status" value="1"/>
</dbReference>
<keyword evidence="7 12" id="KW-0658">Purine biosynthesis</keyword>
<dbReference type="EC" id="6.3.4.13" evidence="4 12"/>
<dbReference type="InterPro" id="IPR020561">
    <property type="entry name" value="PRibGlycinamid_synth_ATP-grasp"/>
</dbReference>
<comment type="caution">
    <text evidence="15">The sequence shown here is derived from an EMBL/GenBank/DDBJ whole genome shotgun (WGS) entry which is preliminary data.</text>
</comment>
<evidence type="ECO:0000256" key="1">
    <source>
        <dbReference type="ARBA" id="ARBA00001936"/>
    </source>
</evidence>
<dbReference type="Pfam" id="PF01071">
    <property type="entry name" value="GARS_A"/>
    <property type="match status" value="1"/>
</dbReference>
<dbReference type="GO" id="GO:0004637">
    <property type="term" value="F:phosphoribosylamine-glycine ligase activity"/>
    <property type="evidence" value="ECO:0007669"/>
    <property type="project" value="UniProtKB-EC"/>
</dbReference>
<dbReference type="HAMAP" id="MF_00138">
    <property type="entry name" value="GARS"/>
    <property type="match status" value="1"/>
</dbReference>
<comment type="cofactor">
    <cofactor evidence="2">
        <name>Mg(2+)</name>
        <dbReference type="ChEBI" id="CHEBI:18420"/>
    </cofactor>
</comment>
<keyword evidence="5 12" id="KW-0436">Ligase</keyword>
<dbReference type="InterPro" id="IPR011054">
    <property type="entry name" value="Rudment_hybrid_motif"/>
</dbReference>
<dbReference type="InterPro" id="IPR020559">
    <property type="entry name" value="PRibGlycinamide_synth_CS"/>
</dbReference>
<evidence type="ECO:0000256" key="10">
    <source>
        <dbReference type="ARBA" id="ARBA00042242"/>
    </source>
</evidence>
<dbReference type="PANTHER" id="PTHR43472">
    <property type="entry name" value="PHOSPHORIBOSYLAMINE--GLYCINE LIGASE"/>
    <property type="match status" value="1"/>
</dbReference>
<dbReference type="Proteomes" id="UP001628193">
    <property type="component" value="Unassembled WGS sequence"/>
</dbReference>
<evidence type="ECO:0000256" key="8">
    <source>
        <dbReference type="ARBA" id="ARBA00022840"/>
    </source>
</evidence>
<comment type="pathway">
    <text evidence="3 12">Purine metabolism; IMP biosynthesis via de novo pathway; N(1)-(5-phospho-D-ribosyl)glycinamide from 5-phospho-alpha-D-ribose 1-diphosphate: step 2/2.</text>
</comment>
<organism evidence="15 16">
    <name type="scientific">Candidatus Magnetaquiglobus chichijimensis</name>
    <dbReference type="NCBI Taxonomy" id="3141448"/>
    <lineage>
        <taxon>Bacteria</taxon>
        <taxon>Pseudomonadati</taxon>
        <taxon>Pseudomonadota</taxon>
        <taxon>Magnetococcia</taxon>
        <taxon>Magnetococcales</taxon>
        <taxon>Candidatus Magnetaquicoccaceae</taxon>
        <taxon>Candidatus Magnetaquiglobus</taxon>
    </lineage>
</organism>
<accession>A0ABQ0CD69</accession>
<dbReference type="InterPro" id="IPR016185">
    <property type="entry name" value="PreATP-grasp_dom_sf"/>
</dbReference>
<reference evidence="15 16" key="2">
    <citation type="submission" date="2024-09" db="EMBL/GenBank/DDBJ databases">
        <title>Draft genome sequence of Candidatus Magnetaquicoccaceae bacterium FCR-1.</title>
        <authorList>
            <person name="Shimoshige H."/>
            <person name="Shimamura S."/>
            <person name="Taoka A."/>
            <person name="Kobayashi H."/>
            <person name="Maekawa T."/>
        </authorList>
    </citation>
    <scope>NUCLEOTIDE SEQUENCE [LARGE SCALE GENOMIC DNA]</scope>
    <source>
        <strain evidence="15 16">FCR-1</strain>
    </source>
</reference>
<dbReference type="InterPro" id="IPR000115">
    <property type="entry name" value="PRibGlycinamide_synth"/>
</dbReference>
<evidence type="ECO:0000259" key="14">
    <source>
        <dbReference type="PROSITE" id="PS50975"/>
    </source>
</evidence>
<gene>
    <name evidence="12 15" type="primary">purD</name>
    <name evidence="15" type="ORF">SIID45300_03186</name>
</gene>
<proteinExistence type="inferred from homology"/>
<dbReference type="InterPro" id="IPR020560">
    <property type="entry name" value="PRibGlycinamide_synth_C-dom"/>
</dbReference>
<sequence length="428" mass="45230">MGMKVLLVGGGGREHALAWKIAQSPLVEKLWCAPGNPGIALHAECVPIQAEAIDTLTAFAVEKAIDLAVIGPEAPLTLGLSDRLRERGIAVFGPSMAAARLEGSKAFMKDLLDRHAIATAAYRTFRDPAEAHAYVTAQGAPIVVKTSGLAAGKGAIVCSTLEEAHAAIDRIMVEREFGSAGDEVVVEGFLKGEEASLLAFVDGERVLPLAGAQDHKAIFDGDLGPNTGGMGAYSPAPCLTPALVRRAVEEIILPTVRGMAAEGYPYRGILYAGLMIDGDDLRILEYNVRFGDPECQPLLMRMRSDIIPYLLACASGSLEGMSIDWDPRAALCVVMAAQGYPGAYPKGDAIAGLDRAAEVTDTMVFHAGTRGLEGRIVTAGGRVLGVTALGDGVAAAQQRAYEAVTRIDWSGVQYRRDIGYRAVARERS</sequence>
<evidence type="ECO:0000313" key="16">
    <source>
        <dbReference type="Proteomes" id="UP001628193"/>
    </source>
</evidence>
<reference evidence="15 16" key="1">
    <citation type="submission" date="2024-05" db="EMBL/GenBank/DDBJ databases">
        <authorList>
            <consortium name="Candidatus Magnetaquicoccaceae bacterium FCR-1 genome sequencing consortium"/>
            <person name="Shimoshige H."/>
            <person name="Shimamura S."/>
            <person name="Taoka A."/>
            <person name="Kobayashi H."/>
            <person name="Maekawa T."/>
        </authorList>
    </citation>
    <scope>NUCLEOTIDE SEQUENCE [LARGE SCALE GENOMIC DNA]</scope>
    <source>
        <strain evidence="15 16">FCR-1</strain>
    </source>
</reference>
<evidence type="ECO:0000256" key="11">
    <source>
        <dbReference type="ARBA" id="ARBA00042864"/>
    </source>
</evidence>
<evidence type="ECO:0000256" key="6">
    <source>
        <dbReference type="ARBA" id="ARBA00022741"/>
    </source>
</evidence>
<protein>
    <recommendedName>
        <fullName evidence="4 12">Phosphoribosylamine--glycine ligase</fullName>
        <ecNumber evidence="4 12">6.3.4.13</ecNumber>
    </recommendedName>
    <alternativeName>
        <fullName evidence="12">GARS</fullName>
    </alternativeName>
    <alternativeName>
        <fullName evidence="10 12">Glycinamide ribonucleotide synthetase</fullName>
    </alternativeName>
    <alternativeName>
        <fullName evidence="11 12">Phosphoribosylglycinamide synthetase</fullName>
    </alternativeName>
</protein>
<dbReference type="SUPFAM" id="SSF51246">
    <property type="entry name" value="Rudiment single hybrid motif"/>
    <property type="match status" value="1"/>
</dbReference>
<dbReference type="Pfam" id="PF02844">
    <property type="entry name" value="GARS_N"/>
    <property type="match status" value="1"/>
</dbReference>
<dbReference type="Gene3D" id="3.90.600.10">
    <property type="entry name" value="Phosphoribosylglycinamide synthetase, C-terminal domain"/>
    <property type="match status" value="1"/>
</dbReference>
<name>A0ABQ0CD69_9PROT</name>
<dbReference type="SUPFAM" id="SSF56059">
    <property type="entry name" value="Glutathione synthetase ATP-binding domain-like"/>
    <property type="match status" value="1"/>
</dbReference>
<evidence type="ECO:0000256" key="7">
    <source>
        <dbReference type="ARBA" id="ARBA00022755"/>
    </source>
</evidence>
<dbReference type="PANTHER" id="PTHR43472:SF1">
    <property type="entry name" value="PHOSPHORIBOSYLAMINE--GLYCINE LIGASE, CHLOROPLASTIC"/>
    <property type="match status" value="1"/>
</dbReference>
<keyword evidence="6 13" id="KW-0547">Nucleotide-binding</keyword>